<organism evidence="3 4">
    <name type="scientific">Syncephalastrum racemosum</name>
    <name type="common">Filamentous fungus</name>
    <dbReference type="NCBI Taxonomy" id="13706"/>
    <lineage>
        <taxon>Eukaryota</taxon>
        <taxon>Fungi</taxon>
        <taxon>Fungi incertae sedis</taxon>
        <taxon>Mucoromycota</taxon>
        <taxon>Mucoromycotina</taxon>
        <taxon>Mucoromycetes</taxon>
        <taxon>Mucorales</taxon>
        <taxon>Syncephalastraceae</taxon>
        <taxon>Syncephalastrum</taxon>
    </lineage>
</organism>
<dbReference type="InParanoid" id="A0A1X2HFY1"/>
<dbReference type="InterPro" id="IPR045007">
    <property type="entry name" value="LSB5"/>
</dbReference>
<sequence length="404" mass="45575">MGIFSEEVQKTSVTFYIERLSNYEEIDWYIFQQLTESIMMQESGAYEAIEATRKRLKHGTSQQKLRVIEVLRLLMENTNQKFRRQLVSNDKMKERLEMIFSSTAEDMKVRKELLSMVGACAAKYRNEPGMHALRDLYDLGRTKLGVGPAKQRSRSGSVGTSAQPRRSPEATPTMPPRPVQTTPPPTKPQKRMSMPPANPPPPTKTKPRSSSTAGANRRFNLEAAKPKIIQEVALANQNWNNLVNALKFINTSEDRWEIDLQHDARLQGYKERCEESKKKIVRYARLVEDEEWIGTLLATNEELLRALEMYETMAVGEVPQNIPATTASPPPQSPSRPSSPHTRSPPPPPVRPYDDSTSSAIQDLADLRLSSPQATSSGQENDPFADPFADPIEEGHDNNNKRFG</sequence>
<feature type="compositionally biased region" description="Polar residues" evidence="1">
    <location>
        <begin position="154"/>
        <end position="164"/>
    </location>
</feature>
<feature type="compositionally biased region" description="Pro residues" evidence="1">
    <location>
        <begin position="173"/>
        <end position="187"/>
    </location>
</feature>
<dbReference type="InterPro" id="IPR008942">
    <property type="entry name" value="ENTH_VHS"/>
</dbReference>
<dbReference type="OrthoDB" id="10068368at2759"/>
<dbReference type="FunCoup" id="A0A1X2HFY1">
    <property type="interactions" value="28"/>
</dbReference>
<dbReference type="InterPro" id="IPR002014">
    <property type="entry name" value="VHS_dom"/>
</dbReference>
<dbReference type="PANTHER" id="PTHR47789:SF1">
    <property type="entry name" value="LAS SEVENTEEN-BINDING PROTEIN 5"/>
    <property type="match status" value="1"/>
</dbReference>
<dbReference type="SUPFAM" id="SSF89009">
    <property type="entry name" value="GAT-like domain"/>
    <property type="match status" value="1"/>
</dbReference>
<dbReference type="CDD" id="cd16980">
    <property type="entry name" value="VHS_Lsb5"/>
    <property type="match status" value="1"/>
</dbReference>
<gene>
    <name evidence="3" type="ORF">BCR43DRAFT_490401</name>
</gene>
<feature type="region of interest" description="Disordered" evidence="1">
    <location>
        <begin position="146"/>
        <end position="213"/>
    </location>
</feature>
<feature type="domain" description="VHS" evidence="2">
    <location>
        <begin position="27"/>
        <end position="148"/>
    </location>
</feature>
<evidence type="ECO:0000256" key="1">
    <source>
        <dbReference type="SAM" id="MobiDB-lite"/>
    </source>
</evidence>
<dbReference type="PANTHER" id="PTHR47789">
    <property type="entry name" value="LAS SEVENTEEN-BINDING PROTEIN 5"/>
    <property type="match status" value="1"/>
</dbReference>
<dbReference type="GO" id="GO:0007034">
    <property type="term" value="P:vacuolar transport"/>
    <property type="evidence" value="ECO:0007669"/>
    <property type="project" value="UniProtKB-ARBA"/>
</dbReference>
<dbReference type="InterPro" id="IPR044103">
    <property type="entry name" value="GAT_LSB5"/>
</dbReference>
<dbReference type="Gene3D" id="1.20.58.160">
    <property type="match status" value="1"/>
</dbReference>
<comment type="caution">
    <text evidence="3">The sequence shown here is derived from an EMBL/GenBank/DDBJ whole genome shotgun (WGS) entry which is preliminary data.</text>
</comment>
<protein>
    <recommendedName>
        <fullName evidence="2">VHS domain-containing protein</fullName>
    </recommendedName>
</protein>
<dbReference type="GO" id="GO:0043130">
    <property type="term" value="F:ubiquitin binding"/>
    <property type="evidence" value="ECO:0007669"/>
    <property type="project" value="InterPro"/>
</dbReference>
<name>A0A1X2HFY1_SYNRA</name>
<dbReference type="GO" id="GO:0051666">
    <property type="term" value="P:actin cortical patch localization"/>
    <property type="evidence" value="ECO:0007669"/>
    <property type="project" value="TreeGrafter"/>
</dbReference>
<dbReference type="GO" id="GO:0006897">
    <property type="term" value="P:endocytosis"/>
    <property type="evidence" value="ECO:0007669"/>
    <property type="project" value="InterPro"/>
</dbReference>
<evidence type="ECO:0000313" key="4">
    <source>
        <dbReference type="Proteomes" id="UP000242180"/>
    </source>
</evidence>
<reference evidence="3 4" key="1">
    <citation type="submission" date="2016-07" db="EMBL/GenBank/DDBJ databases">
        <title>Pervasive Adenine N6-methylation of Active Genes in Fungi.</title>
        <authorList>
            <consortium name="DOE Joint Genome Institute"/>
            <person name="Mondo S.J."/>
            <person name="Dannebaum R.O."/>
            <person name="Kuo R.C."/>
            <person name="Labutti K."/>
            <person name="Haridas S."/>
            <person name="Kuo A."/>
            <person name="Salamov A."/>
            <person name="Ahrendt S.R."/>
            <person name="Lipzen A."/>
            <person name="Sullivan W."/>
            <person name="Andreopoulos W.B."/>
            <person name="Clum A."/>
            <person name="Lindquist E."/>
            <person name="Daum C."/>
            <person name="Ramamoorthy G.K."/>
            <person name="Gryganskyi A."/>
            <person name="Culley D."/>
            <person name="Magnuson J.K."/>
            <person name="James T.Y."/>
            <person name="O'Malley M.A."/>
            <person name="Stajich J.E."/>
            <person name="Spatafora J.W."/>
            <person name="Visel A."/>
            <person name="Grigoriev I.V."/>
        </authorList>
    </citation>
    <scope>NUCLEOTIDE SEQUENCE [LARGE SCALE GENOMIC DNA]</scope>
    <source>
        <strain evidence="3 4">NRRL 2496</strain>
    </source>
</reference>
<feature type="compositionally biased region" description="Basic and acidic residues" evidence="1">
    <location>
        <begin position="393"/>
        <end position="404"/>
    </location>
</feature>
<dbReference type="OMA" id="YGSVHRQ"/>
<dbReference type="Proteomes" id="UP000242180">
    <property type="component" value="Unassembled WGS sequence"/>
</dbReference>
<dbReference type="STRING" id="13706.A0A1X2HFY1"/>
<keyword evidence="4" id="KW-1185">Reference proteome</keyword>
<dbReference type="Gene3D" id="1.25.40.90">
    <property type="match status" value="1"/>
</dbReference>
<dbReference type="CDD" id="cd14232">
    <property type="entry name" value="GAT_LSB5"/>
    <property type="match status" value="1"/>
</dbReference>
<dbReference type="SUPFAM" id="SSF48464">
    <property type="entry name" value="ENTH/VHS domain"/>
    <property type="match status" value="1"/>
</dbReference>
<dbReference type="GO" id="GO:0035091">
    <property type="term" value="F:phosphatidylinositol binding"/>
    <property type="evidence" value="ECO:0007669"/>
    <property type="project" value="InterPro"/>
</dbReference>
<dbReference type="GO" id="GO:0030479">
    <property type="term" value="C:actin cortical patch"/>
    <property type="evidence" value="ECO:0007669"/>
    <property type="project" value="TreeGrafter"/>
</dbReference>
<accession>A0A1X2HFY1</accession>
<feature type="compositionally biased region" description="Polar residues" evidence="1">
    <location>
        <begin position="370"/>
        <end position="380"/>
    </location>
</feature>
<dbReference type="InterPro" id="IPR038425">
    <property type="entry name" value="GAT_sf"/>
</dbReference>
<dbReference type="PROSITE" id="PS50179">
    <property type="entry name" value="VHS"/>
    <property type="match status" value="1"/>
</dbReference>
<feature type="region of interest" description="Disordered" evidence="1">
    <location>
        <begin position="321"/>
        <end position="404"/>
    </location>
</feature>
<evidence type="ECO:0000313" key="3">
    <source>
        <dbReference type="EMBL" id="ORY97812.1"/>
    </source>
</evidence>
<dbReference type="GO" id="GO:0007015">
    <property type="term" value="P:actin filament organization"/>
    <property type="evidence" value="ECO:0007669"/>
    <property type="project" value="InterPro"/>
</dbReference>
<dbReference type="SMART" id="SM00288">
    <property type="entry name" value="VHS"/>
    <property type="match status" value="1"/>
</dbReference>
<proteinExistence type="predicted"/>
<evidence type="ECO:0000259" key="2">
    <source>
        <dbReference type="PROSITE" id="PS50179"/>
    </source>
</evidence>
<dbReference type="AlphaFoldDB" id="A0A1X2HFY1"/>
<dbReference type="Pfam" id="PF00790">
    <property type="entry name" value="VHS"/>
    <property type="match status" value="1"/>
</dbReference>
<dbReference type="EMBL" id="MCGN01000004">
    <property type="protein sequence ID" value="ORY97812.1"/>
    <property type="molecule type" value="Genomic_DNA"/>
</dbReference>